<organism evidence="13 14">
    <name type="scientific">Xanthomonas codiaei</name>
    <dbReference type="NCBI Taxonomy" id="56463"/>
    <lineage>
        <taxon>Bacteria</taxon>
        <taxon>Pseudomonadati</taxon>
        <taxon>Pseudomonadota</taxon>
        <taxon>Gammaproteobacteria</taxon>
        <taxon>Lysobacterales</taxon>
        <taxon>Lysobacteraceae</taxon>
        <taxon>Xanthomonas</taxon>
    </lineage>
</organism>
<dbReference type="GO" id="GO:0098797">
    <property type="term" value="C:plasma membrane protein complex"/>
    <property type="evidence" value="ECO:0007669"/>
    <property type="project" value="TreeGrafter"/>
</dbReference>
<accession>A0A2S7CAP0</accession>
<keyword evidence="4" id="KW-1003">Cell membrane</keyword>
<dbReference type="Proteomes" id="UP000237872">
    <property type="component" value="Unassembled WGS sequence"/>
</dbReference>
<sequence length="255" mass="27328">MCRWRAQDYRLFRHLLRSIHRRYARIAAILQVSPMPAPRSASDRHIVLRLPRHTLKIAGIAFGAGLLLFLLVWATGRKDDFYKASPSQPSANAPASDDTLQPLPAPLPAQDSASDMPQAKPQQEDTPTLVETAPPPPPAPSSLPEDAVPGTPGTAAPSAPVAGGNRPVPMQGQMPPPRYPSAALRRGDAGDVVVRVDVDAAGNPGGVTLVQRSGSRDLDRAAMEAVRHWRFHPAQNNGQPVAGSVDIPFEFKPAQ</sequence>
<evidence type="ECO:0000256" key="4">
    <source>
        <dbReference type="ARBA" id="ARBA00022475"/>
    </source>
</evidence>
<evidence type="ECO:0000256" key="5">
    <source>
        <dbReference type="ARBA" id="ARBA00022519"/>
    </source>
</evidence>
<evidence type="ECO:0000256" key="11">
    <source>
        <dbReference type="SAM" id="Phobius"/>
    </source>
</evidence>
<evidence type="ECO:0000313" key="13">
    <source>
        <dbReference type="EMBL" id="PPU58637.1"/>
    </source>
</evidence>
<evidence type="ECO:0000256" key="1">
    <source>
        <dbReference type="ARBA" id="ARBA00004383"/>
    </source>
</evidence>
<evidence type="ECO:0000256" key="6">
    <source>
        <dbReference type="ARBA" id="ARBA00022692"/>
    </source>
</evidence>
<comment type="caution">
    <text evidence="13">The sequence shown here is derived from an EMBL/GenBank/DDBJ whole genome shotgun (WGS) entry which is preliminary data.</text>
</comment>
<dbReference type="EMBL" id="MDEC01000039">
    <property type="protein sequence ID" value="PPU58637.1"/>
    <property type="molecule type" value="Genomic_DNA"/>
</dbReference>
<dbReference type="PANTHER" id="PTHR33446:SF2">
    <property type="entry name" value="PROTEIN TONB"/>
    <property type="match status" value="1"/>
</dbReference>
<dbReference type="NCBIfam" id="TIGR01352">
    <property type="entry name" value="tonB_Cterm"/>
    <property type="match status" value="1"/>
</dbReference>
<feature type="domain" description="TonB C-terminal" evidence="12">
    <location>
        <begin position="164"/>
        <end position="255"/>
    </location>
</feature>
<dbReference type="GO" id="GO:0055085">
    <property type="term" value="P:transmembrane transport"/>
    <property type="evidence" value="ECO:0007669"/>
    <property type="project" value="InterPro"/>
</dbReference>
<gene>
    <name evidence="13" type="ORF">XcodCFBP4690_19915</name>
</gene>
<evidence type="ECO:0000256" key="10">
    <source>
        <dbReference type="SAM" id="MobiDB-lite"/>
    </source>
</evidence>
<dbReference type="GO" id="GO:0031992">
    <property type="term" value="F:energy transducer activity"/>
    <property type="evidence" value="ECO:0007669"/>
    <property type="project" value="TreeGrafter"/>
</dbReference>
<keyword evidence="7" id="KW-0653">Protein transport</keyword>
<feature type="compositionally biased region" description="Low complexity" evidence="10">
    <location>
        <begin position="85"/>
        <end position="115"/>
    </location>
</feature>
<comment type="similarity">
    <text evidence="2">Belongs to the TonB family.</text>
</comment>
<evidence type="ECO:0000256" key="7">
    <source>
        <dbReference type="ARBA" id="ARBA00022927"/>
    </source>
</evidence>
<name>A0A2S7CAP0_9XANT</name>
<feature type="compositionally biased region" description="Low complexity" evidence="10">
    <location>
        <begin position="142"/>
        <end position="164"/>
    </location>
</feature>
<dbReference type="OrthoDB" id="9792439at2"/>
<keyword evidence="5" id="KW-0997">Cell inner membrane</keyword>
<dbReference type="AlphaFoldDB" id="A0A2S7CAP0"/>
<dbReference type="Pfam" id="PF03544">
    <property type="entry name" value="TonB_C"/>
    <property type="match status" value="1"/>
</dbReference>
<keyword evidence="9 11" id="KW-0472">Membrane</keyword>
<evidence type="ECO:0000256" key="9">
    <source>
        <dbReference type="ARBA" id="ARBA00023136"/>
    </source>
</evidence>
<proteinExistence type="inferred from homology"/>
<dbReference type="PROSITE" id="PS52015">
    <property type="entry name" value="TONB_CTD"/>
    <property type="match status" value="1"/>
</dbReference>
<keyword evidence="3" id="KW-0813">Transport</keyword>
<comment type="subcellular location">
    <subcellularLocation>
        <location evidence="1">Cell inner membrane</location>
        <topology evidence="1">Single-pass membrane protein</topology>
        <orientation evidence="1">Periplasmic side</orientation>
    </subcellularLocation>
</comment>
<dbReference type="Gene3D" id="3.30.1150.10">
    <property type="match status" value="1"/>
</dbReference>
<keyword evidence="8 11" id="KW-1133">Transmembrane helix</keyword>
<evidence type="ECO:0000256" key="3">
    <source>
        <dbReference type="ARBA" id="ARBA00022448"/>
    </source>
</evidence>
<protein>
    <submittedName>
        <fullName evidence="13">Energy transducer TonB</fullName>
    </submittedName>
</protein>
<evidence type="ECO:0000313" key="14">
    <source>
        <dbReference type="Proteomes" id="UP000237872"/>
    </source>
</evidence>
<dbReference type="InterPro" id="IPR051045">
    <property type="entry name" value="TonB-dependent_transducer"/>
</dbReference>
<evidence type="ECO:0000256" key="2">
    <source>
        <dbReference type="ARBA" id="ARBA00006555"/>
    </source>
</evidence>
<evidence type="ECO:0000256" key="8">
    <source>
        <dbReference type="ARBA" id="ARBA00022989"/>
    </source>
</evidence>
<evidence type="ECO:0000259" key="12">
    <source>
        <dbReference type="PROSITE" id="PS52015"/>
    </source>
</evidence>
<dbReference type="GO" id="GO:0015031">
    <property type="term" value="P:protein transport"/>
    <property type="evidence" value="ECO:0007669"/>
    <property type="project" value="UniProtKB-KW"/>
</dbReference>
<dbReference type="InterPro" id="IPR037682">
    <property type="entry name" value="TonB_C"/>
</dbReference>
<dbReference type="SUPFAM" id="SSF74653">
    <property type="entry name" value="TolA/TonB C-terminal domain"/>
    <property type="match status" value="1"/>
</dbReference>
<feature type="region of interest" description="Disordered" evidence="10">
    <location>
        <begin position="85"/>
        <end position="184"/>
    </location>
</feature>
<dbReference type="PANTHER" id="PTHR33446">
    <property type="entry name" value="PROTEIN TONB-RELATED"/>
    <property type="match status" value="1"/>
</dbReference>
<reference evidence="13 14" key="1">
    <citation type="submission" date="2016-08" db="EMBL/GenBank/DDBJ databases">
        <authorList>
            <person name="Seilhamer J.J."/>
        </authorList>
    </citation>
    <scope>NUCLEOTIDE SEQUENCE [LARGE SCALE GENOMIC DNA]</scope>
    <source>
        <strain evidence="13 14">CFBP4690</strain>
    </source>
</reference>
<dbReference type="InterPro" id="IPR006260">
    <property type="entry name" value="TonB/TolA_C"/>
</dbReference>
<feature type="transmembrane region" description="Helical" evidence="11">
    <location>
        <begin position="57"/>
        <end position="76"/>
    </location>
</feature>
<keyword evidence="6 11" id="KW-0812">Transmembrane</keyword>